<gene>
    <name evidence="1" type="ORF">QS748_09830</name>
</gene>
<evidence type="ECO:0000313" key="1">
    <source>
        <dbReference type="EMBL" id="MDP0589456.1"/>
    </source>
</evidence>
<dbReference type="EMBL" id="JASXSV010000014">
    <property type="protein sequence ID" value="MDP0589456.1"/>
    <property type="molecule type" value="Genomic_DNA"/>
</dbReference>
<proteinExistence type="predicted"/>
<dbReference type="Proteomes" id="UP001178148">
    <property type="component" value="Unassembled WGS sequence"/>
</dbReference>
<name>A0AA90SN10_9GAMM</name>
<reference evidence="1 2" key="1">
    <citation type="journal article" date="2023" name="bioRxiv">
        <title>An intranuclear bacterial parasite of deep-sea mussels expresses apoptosis inhibitors acquired from its host.</title>
        <authorList>
            <person name="Gonzalez Porras M.A."/>
            <person name="Assie A."/>
            <person name="Tietjen M."/>
            <person name="Violette M."/>
            <person name="Kleiner M."/>
            <person name="Gruber-Vodicka H."/>
            <person name="Dubilier N."/>
            <person name="Leisch N."/>
        </authorList>
    </citation>
    <scope>NUCLEOTIDE SEQUENCE [LARGE SCALE GENOMIC DNA]</scope>
    <source>
        <strain evidence="1">IAP13</strain>
    </source>
</reference>
<sequence>MLFRKVCHFELGRDVPEASTLGWFLASSEASIIEGKVQSKSCRGKPLSKEERASNKEISVTREVGARFLLPIKRHCGFAKNETIYGLTAIAANIRKGAKFLVFHGVPKPCYVGL</sequence>
<protein>
    <submittedName>
        <fullName evidence="1">Uncharacterized protein</fullName>
    </submittedName>
</protein>
<comment type="caution">
    <text evidence="1">The sequence shown here is derived from an EMBL/GenBank/DDBJ whole genome shotgun (WGS) entry which is preliminary data.</text>
</comment>
<evidence type="ECO:0000313" key="2">
    <source>
        <dbReference type="Proteomes" id="UP001178148"/>
    </source>
</evidence>
<keyword evidence="2" id="KW-1185">Reference proteome</keyword>
<organism evidence="1 2">
    <name type="scientific">Candidatus Endonucleibacter bathymodioli</name>
    <dbReference type="NCBI Taxonomy" id="539814"/>
    <lineage>
        <taxon>Bacteria</taxon>
        <taxon>Pseudomonadati</taxon>
        <taxon>Pseudomonadota</taxon>
        <taxon>Gammaproteobacteria</taxon>
        <taxon>Oceanospirillales</taxon>
        <taxon>Endozoicomonadaceae</taxon>
        <taxon>Candidatus Endonucleibacter</taxon>
    </lineage>
</organism>
<dbReference type="AlphaFoldDB" id="A0AA90SN10"/>
<accession>A0AA90SN10</accession>